<dbReference type="Pfam" id="PF00453">
    <property type="entry name" value="Ribosomal_L20"/>
    <property type="match status" value="1"/>
</dbReference>
<dbReference type="InterPro" id="IPR005813">
    <property type="entry name" value="Ribosomal_bL20"/>
</dbReference>
<gene>
    <name evidence="7" type="primary">rplT</name>
    <name evidence="9" type="ORF">ENG47_00305</name>
</gene>
<evidence type="ECO:0000256" key="7">
    <source>
        <dbReference type="HAMAP-Rule" id="MF_00382"/>
    </source>
</evidence>
<dbReference type="EMBL" id="DRBC01000021">
    <property type="protein sequence ID" value="HDN84182.1"/>
    <property type="molecule type" value="Genomic_DNA"/>
</dbReference>
<dbReference type="PANTHER" id="PTHR10986">
    <property type="entry name" value="39S RIBOSOMAL PROTEIN L20"/>
    <property type="match status" value="1"/>
</dbReference>
<dbReference type="Gene3D" id="6.10.160.10">
    <property type="match status" value="1"/>
</dbReference>
<evidence type="ECO:0000256" key="8">
    <source>
        <dbReference type="RuleBase" id="RU000560"/>
    </source>
</evidence>
<protein>
    <recommendedName>
        <fullName evidence="6 7">Large ribosomal subunit protein bL20</fullName>
    </recommendedName>
</protein>
<name>A0A7V0QRA7_UNCAE</name>
<dbReference type="PROSITE" id="PS00937">
    <property type="entry name" value="RIBOSOMAL_L20"/>
    <property type="match status" value="1"/>
</dbReference>
<organism evidence="9">
    <name type="scientific">Aerophobetes bacterium</name>
    <dbReference type="NCBI Taxonomy" id="2030807"/>
    <lineage>
        <taxon>Bacteria</taxon>
        <taxon>Candidatus Aerophobota</taxon>
    </lineage>
</organism>
<proteinExistence type="inferred from homology"/>
<dbReference type="GO" id="GO:0005840">
    <property type="term" value="C:ribosome"/>
    <property type="evidence" value="ECO:0007669"/>
    <property type="project" value="UniProtKB-KW"/>
</dbReference>
<dbReference type="InterPro" id="IPR035566">
    <property type="entry name" value="Ribosomal_protein_bL20_C"/>
</dbReference>
<dbReference type="FunFam" id="1.10.1900.20:FF:000001">
    <property type="entry name" value="50S ribosomal protein L20"/>
    <property type="match status" value="1"/>
</dbReference>
<dbReference type="GO" id="GO:0006412">
    <property type="term" value="P:translation"/>
    <property type="evidence" value="ECO:0007669"/>
    <property type="project" value="InterPro"/>
</dbReference>
<keyword evidence="3 7" id="KW-0694">RNA-binding</keyword>
<comment type="function">
    <text evidence="7 8">Binds directly to 23S ribosomal RNA and is necessary for the in vitro assembly process of the 50S ribosomal subunit. It is not involved in the protein synthesizing functions of that subunit.</text>
</comment>
<dbReference type="PRINTS" id="PR00062">
    <property type="entry name" value="RIBOSOMALL20"/>
</dbReference>
<reference evidence="9" key="1">
    <citation type="journal article" date="2020" name="mSystems">
        <title>Genome- and Community-Level Interaction Insights into Carbon Utilization and Element Cycling Functions of Hydrothermarchaeota in Hydrothermal Sediment.</title>
        <authorList>
            <person name="Zhou Z."/>
            <person name="Liu Y."/>
            <person name="Xu W."/>
            <person name="Pan J."/>
            <person name="Luo Z.H."/>
            <person name="Li M."/>
        </authorList>
    </citation>
    <scope>NUCLEOTIDE SEQUENCE [LARGE SCALE GENOMIC DNA]</scope>
    <source>
        <strain evidence="9">HyVt-219</strain>
    </source>
</reference>
<dbReference type="GO" id="GO:0000027">
    <property type="term" value="P:ribosomal large subunit assembly"/>
    <property type="evidence" value="ECO:0007669"/>
    <property type="project" value="UniProtKB-UniRule"/>
</dbReference>
<dbReference type="NCBIfam" id="TIGR01032">
    <property type="entry name" value="rplT_bact"/>
    <property type="match status" value="1"/>
</dbReference>
<accession>A0A7V0QRA7</accession>
<keyword evidence="5 7" id="KW-0687">Ribonucleoprotein</keyword>
<evidence type="ECO:0000256" key="2">
    <source>
        <dbReference type="ARBA" id="ARBA00022730"/>
    </source>
</evidence>
<comment type="similarity">
    <text evidence="1 7 8">Belongs to the bacterial ribosomal protein bL20 family.</text>
</comment>
<dbReference type="GO" id="GO:1990904">
    <property type="term" value="C:ribonucleoprotein complex"/>
    <property type="evidence" value="ECO:0007669"/>
    <property type="project" value="UniProtKB-KW"/>
</dbReference>
<comment type="caution">
    <text evidence="9">The sequence shown here is derived from an EMBL/GenBank/DDBJ whole genome shotgun (WGS) entry which is preliminary data.</text>
</comment>
<evidence type="ECO:0000256" key="1">
    <source>
        <dbReference type="ARBA" id="ARBA00007698"/>
    </source>
</evidence>
<dbReference type="Gene3D" id="1.10.1900.20">
    <property type="entry name" value="Ribosomal protein L20"/>
    <property type="match status" value="1"/>
</dbReference>
<dbReference type="GO" id="GO:0003735">
    <property type="term" value="F:structural constituent of ribosome"/>
    <property type="evidence" value="ECO:0007669"/>
    <property type="project" value="InterPro"/>
</dbReference>
<keyword evidence="2 7" id="KW-0699">rRNA-binding</keyword>
<sequence>MSRVKRGIIHTKRRKKVLRLAKGYRGGRSKLYTQAKEAVKKSLFHSYIGRRKKKRDFRRLWIARINAAVRREGISYSRFIRGLKEANINLNRKVLSELAISEPQEFSRLVEVAKKNVRE</sequence>
<dbReference type="HAMAP" id="MF_00382">
    <property type="entry name" value="Ribosomal_bL20"/>
    <property type="match status" value="1"/>
</dbReference>
<evidence type="ECO:0000256" key="6">
    <source>
        <dbReference type="ARBA" id="ARBA00035172"/>
    </source>
</evidence>
<evidence type="ECO:0000256" key="5">
    <source>
        <dbReference type="ARBA" id="ARBA00023274"/>
    </source>
</evidence>
<dbReference type="AlphaFoldDB" id="A0A7V0QRA7"/>
<evidence type="ECO:0000256" key="3">
    <source>
        <dbReference type="ARBA" id="ARBA00022884"/>
    </source>
</evidence>
<evidence type="ECO:0000256" key="4">
    <source>
        <dbReference type="ARBA" id="ARBA00022980"/>
    </source>
</evidence>
<dbReference type="GO" id="GO:0019843">
    <property type="term" value="F:rRNA binding"/>
    <property type="evidence" value="ECO:0007669"/>
    <property type="project" value="UniProtKB-UniRule"/>
</dbReference>
<dbReference type="SUPFAM" id="SSF74731">
    <property type="entry name" value="Ribosomal protein L20"/>
    <property type="match status" value="1"/>
</dbReference>
<dbReference type="InterPro" id="IPR049946">
    <property type="entry name" value="RIBOSOMAL_L20_CS"/>
</dbReference>
<keyword evidence="4 7" id="KW-0689">Ribosomal protein</keyword>
<dbReference type="Proteomes" id="UP000885660">
    <property type="component" value="Unassembled WGS sequence"/>
</dbReference>
<dbReference type="CDD" id="cd07026">
    <property type="entry name" value="Ribosomal_L20"/>
    <property type="match status" value="1"/>
</dbReference>
<evidence type="ECO:0000313" key="9">
    <source>
        <dbReference type="EMBL" id="HDN84182.1"/>
    </source>
</evidence>